<reference evidence="8 9" key="1">
    <citation type="journal article" date="2018" name="Mol. Plant">
        <title>The genome of Artemisia annua provides insight into the evolution of Asteraceae family and artemisinin biosynthesis.</title>
        <authorList>
            <person name="Shen Q."/>
            <person name="Zhang L."/>
            <person name="Liao Z."/>
            <person name="Wang S."/>
            <person name="Yan T."/>
            <person name="Shi P."/>
            <person name="Liu M."/>
            <person name="Fu X."/>
            <person name="Pan Q."/>
            <person name="Wang Y."/>
            <person name="Lv Z."/>
            <person name="Lu X."/>
            <person name="Zhang F."/>
            <person name="Jiang W."/>
            <person name="Ma Y."/>
            <person name="Chen M."/>
            <person name="Hao X."/>
            <person name="Li L."/>
            <person name="Tang Y."/>
            <person name="Lv G."/>
            <person name="Zhou Y."/>
            <person name="Sun X."/>
            <person name="Brodelius P.E."/>
            <person name="Rose J.K.C."/>
            <person name="Tang K."/>
        </authorList>
    </citation>
    <scope>NUCLEOTIDE SEQUENCE [LARGE SCALE GENOMIC DNA]</scope>
    <source>
        <strain evidence="9">cv. Huhao1</strain>
        <tissue evidence="8">Leaf</tissue>
    </source>
</reference>
<name>A0A2U1NQ12_ARTAN</name>
<dbReference type="Gene3D" id="3.90.80.10">
    <property type="entry name" value="Inorganic pyrophosphatase"/>
    <property type="match status" value="1"/>
</dbReference>
<comment type="catalytic activity">
    <reaction evidence="7">
        <text>diphosphate + H2O = 2 phosphate + H(+)</text>
        <dbReference type="Rhea" id="RHEA:24576"/>
        <dbReference type="ChEBI" id="CHEBI:15377"/>
        <dbReference type="ChEBI" id="CHEBI:15378"/>
        <dbReference type="ChEBI" id="CHEBI:33019"/>
        <dbReference type="ChEBI" id="CHEBI:43474"/>
        <dbReference type="EC" id="3.6.1.1"/>
    </reaction>
</comment>
<sequence length="79" mass="9055">MNKILVAAHPWHDLEIGPGAPTFFNYVIEISKGSKVKYELDKNQDQSKAHRCQGLMSQMEHLHLLEFHRPDETATVHSC</sequence>
<dbReference type="AlphaFoldDB" id="A0A2U1NQ12"/>
<dbReference type="OrthoDB" id="1689951at2759"/>
<dbReference type="GO" id="GO:0005737">
    <property type="term" value="C:cytoplasm"/>
    <property type="evidence" value="ECO:0007669"/>
    <property type="project" value="InterPro"/>
</dbReference>
<dbReference type="GO" id="GO:0006796">
    <property type="term" value="P:phosphate-containing compound metabolic process"/>
    <property type="evidence" value="ECO:0007669"/>
    <property type="project" value="InterPro"/>
</dbReference>
<comment type="caution">
    <text evidence="8">The sequence shown here is derived from an EMBL/GenBank/DDBJ whole genome shotgun (WGS) entry which is preliminary data.</text>
</comment>
<dbReference type="GO" id="GO:0004427">
    <property type="term" value="F:inorganic diphosphate phosphatase activity"/>
    <property type="evidence" value="ECO:0007669"/>
    <property type="project" value="UniProtKB-EC"/>
</dbReference>
<evidence type="ECO:0000313" key="8">
    <source>
        <dbReference type="EMBL" id="PWA75599.1"/>
    </source>
</evidence>
<gene>
    <name evidence="8" type="ORF">CTI12_AA240000</name>
</gene>
<dbReference type="InterPro" id="IPR036649">
    <property type="entry name" value="Pyrophosphatase_sf"/>
</dbReference>
<evidence type="ECO:0000256" key="4">
    <source>
        <dbReference type="ARBA" id="ARBA00022723"/>
    </source>
</evidence>
<evidence type="ECO:0000256" key="1">
    <source>
        <dbReference type="ARBA" id="ARBA00001946"/>
    </source>
</evidence>
<evidence type="ECO:0000256" key="6">
    <source>
        <dbReference type="ARBA" id="ARBA00022842"/>
    </source>
</evidence>
<dbReference type="GO" id="GO:0000287">
    <property type="term" value="F:magnesium ion binding"/>
    <property type="evidence" value="ECO:0007669"/>
    <property type="project" value="InterPro"/>
</dbReference>
<evidence type="ECO:0000313" key="9">
    <source>
        <dbReference type="Proteomes" id="UP000245207"/>
    </source>
</evidence>
<evidence type="ECO:0000256" key="7">
    <source>
        <dbReference type="ARBA" id="ARBA00047820"/>
    </source>
</evidence>
<dbReference type="Proteomes" id="UP000245207">
    <property type="component" value="Unassembled WGS sequence"/>
</dbReference>
<keyword evidence="4" id="KW-0479">Metal-binding</keyword>
<evidence type="ECO:0000256" key="3">
    <source>
        <dbReference type="ARBA" id="ARBA00012146"/>
    </source>
</evidence>
<dbReference type="SUPFAM" id="SSF50324">
    <property type="entry name" value="Inorganic pyrophosphatase"/>
    <property type="match status" value="1"/>
</dbReference>
<keyword evidence="9" id="KW-1185">Reference proteome</keyword>
<comment type="similarity">
    <text evidence="2">Belongs to the PPase family.</text>
</comment>
<keyword evidence="5" id="KW-0378">Hydrolase</keyword>
<organism evidence="8 9">
    <name type="scientific">Artemisia annua</name>
    <name type="common">Sweet wormwood</name>
    <dbReference type="NCBI Taxonomy" id="35608"/>
    <lineage>
        <taxon>Eukaryota</taxon>
        <taxon>Viridiplantae</taxon>
        <taxon>Streptophyta</taxon>
        <taxon>Embryophyta</taxon>
        <taxon>Tracheophyta</taxon>
        <taxon>Spermatophyta</taxon>
        <taxon>Magnoliopsida</taxon>
        <taxon>eudicotyledons</taxon>
        <taxon>Gunneridae</taxon>
        <taxon>Pentapetalae</taxon>
        <taxon>asterids</taxon>
        <taxon>campanulids</taxon>
        <taxon>Asterales</taxon>
        <taxon>Asteraceae</taxon>
        <taxon>Asteroideae</taxon>
        <taxon>Anthemideae</taxon>
        <taxon>Artemisiinae</taxon>
        <taxon>Artemisia</taxon>
    </lineage>
</organism>
<dbReference type="InterPro" id="IPR008162">
    <property type="entry name" value="Pyrophosphatase"/>
</dbReference>
<dbReference type="EMBL" id="PKPP01002386">
    <property type="protein sequence ID" value="PWA75599.1"/>
    <property type="molecule type" value="Genomic_DNA"/>
</dbReference>
<dbReference type="PANTHER" id="PTHR10286">
    <property type="entry name" value="INORGANIC PYROPHOSPHATASE"/>
    <property type="match status" value="1"/>
</dbReference>
<keyword evidence="6" id="KW-0460">Magnesium</keyword>
<comment type="cofactor">
    <cofactor evidence="1">
        <name>Mg(2+)</name>
        <dbReference type="ChEBI" id="CHEBI:18420"/>
    </cofactor>
</comment>
<evidence type="ECO:0000256" key="5">
    <source>
        <dbReference type="ARBA" id="ARBA00022801"/>
    </source>
</evidence>
<dbReference type="EC" id="3.6.1.1" evidence="3"/>
<dbReference type="STRING" id="35608.A0A2U1NQ12"/>
<evidence type="ECO:0000256" key="2">
    <source>
        <dbReference type="ARBA" id="ARBA00006220"/>
    </source>
</evidence>
<protein>
    <recommendedName>
        <fullName evidence="3">inorganic diphosphatase</fullName>
        <ecNumber evidence="3">3.6.1.1</ecNumber>
    </recommendedName>
</protein>
<proteinExistence type="inferred from homology"/>
<accession>A0A2U1NQ12</accession>